<comment type="caution">
    <text evidence="1">The sequence shown here is derived from an EMBL/GenBank/DDBJ whole genome shotgun (WGS) entry which is preliminary data.</text>
</comment>
<gene>
    <name evidence="1" type="ORF">PEVE_00024783</name>
</gene>
<protein>
    <submittedName>
        <fullName evidence="1">Uncharacterized protein</fullName>
    </submittedName>
</protein>
<dbReference type="Proteomes" id="UP001159427">
    <property type="component" value="Unassembled WGS sequence"/>
</dbReference>
<sequence>MPNESNAAPNPVRDIEKVQKFAVGTDFEAYAEQLEFFLVVSGVTESKEKKAVLLTNLPNEKYQLAKDLMVPILLREDSLTYDTNVEGTDRLMSSIRDKRMMSELLKLKIEKLAFDIAVAKYIASEQSYKDVEALQGLYTGQIITPKEELKCNVKFKGQEKELTLQVVETPGPALFGRDWPSKIQLDWGEIKALKLSQILDRVMQHKEDQLLQ</sequence>
<accession>A0ABN8M5V8</accession>
<reference evidence="1 2" key="1">
    <citation type="submission" date="2022-05" db="EMBL/GenBank/DDBJ databases">
        <authorList>
            <consortium name="Genoscope - CEA"/>
            <person name="William W."/>
        </authorList>
    </citation>
    <scope>NUCLEOTIDE SEQUENCE [LARGE SCALE GENOMIC DNA]</scope>
</reference>
<name>A0ABN8M5V8_9CNID</name>
<organism evidence="1 2">
    <name type="scientific">Porites evermanni</name>
    <dbReference type="NCBI Taxonomy" id="104178"/>
    <lineage>
        <taxon>Eukaryota</taxon>
        <taxon>Metazoa</taxon>
        <taxon>Cnidaria</taxon>
        <taxon>Anthozoa</taxon>
        <taxon>Hexacorallia</taxon>
        <taxon>Scleractinia</taxon>
        <taxon>Fungiina</taxon>
        <taxon>Poritidae</taxon>
        <taxon>Porites</taxon>
    </lineage>
</organism>
<evidence type="ECO:0000313" key="1">
    <source>
        <dbReference type="EMBL" id="CAH3025005.1"/>
    </source>
</evidence>
<evidence type="ECO:0000313" key="2">
    <source>
        <dbReference type="Proteomes" id="UP001159427"/>
    </source>
</evidence>
<dbReference type="EMBL" id="CALNXI010000332">
    <property type="protein sequence ID" value="CAH3025005.1"/>
    <property type="molecule type" value="Genomic_DNA"/>
</dbReference>
<proteinExistence type="predicted"/>
<keyword evidence="2" id="KW-1185">Reference proteome</keyword>